<dbReference type="EMBL" id="CP034458">
    <property type="protein sequence ID" value="QBM88563.1"/>
    <property type="molecule type" value="Genomic_DNA"/>
</dbReference>
<evidence type="ECO:0000313" key="2">
    <source>
        <dbReference type="Proteomes" id="UP000292447"/>
    </source>
</evidence>
<dbReference type="Proteomes" id="UP000292447">
    <property type="component" value="Chromosome III"/>
</dbReference>
<organism evidence="1 2">
    <name type="scientific">Metschnikowia aff. pulcherrima</name>
    <dbReference type="NCBI Taxonomy" id="2163413"/>
    <lineage>
        <taxon>Eukaryota</taxon>
        <taxon>Fungi</taxon>
        <taxon>Dikarya</taxon>
        <taxon>Ascomycota</taxon>
        <taxon>Saccharomycotina</taxon>
        <taxon>Pichiomycetes</taxon>
        <taxon>Metschnikowiaceae</taxon>
        <taxon>Metschnikowia</taxon>
    </lineage>
</organism>
<reference evidence="2" key="1">
    <citation type="submission" date="2019-03" db="EMBL/GenBank/DDBJ databases">
        <title>Snf2 controls pulcherriminic acid biosynthesis and connects pigmentation and antifungal activity of the yeast Metschnikowia pulcherrima.</title>
        <authorList>
            <person name="Gore-Lloyd D."/>
            <person name="Sumann I."/>
            <person name="Brachmann A.O."/>
            <person name="Schneeberger K."/>
            <person name="Ortiz-Merino R.A."/>
            <person name="Moreno-Beltran M."/>
            <person name="Schlaefli M."/>
            <person name="Kirner P."/>
            <person name="Santos Kron A."/>
            <person name="Wolfe K.H."/>
            <person name="Piel J."/>
            <person name="Ahrens C.H."/>
            <person name="Henk D."/>
            <person name="Freimoser F.M."/>
        </authorList>
    </citation>
    <scope>NUCLEOTIDE SEQUENCE [LARGE SCALE GENOMIC DNA]</scope>
    <source>
        <strain evidence="2">APC 1.2</strain>
    </source>
</reference>
<proteinExistence type="predicted"/>
<sequence>MKSVNTRSIIHLDRSGELAFQKKVSVYESHNVESQIPELSADLAALKTHLALVIAQYPFTLKKGEKAEKGSISSRPCRDAVVHVMSQVLVLMKKCAVYYQKLLEDIVRYEEDIPKMIDEYGELNQMLGDAYHDFSLLPKRCLELIETESCFRARVTFDKMFKCHQHLLGESKRFKRAAHDKIAVLSRVSELTEFSDRLIVLVNLVHDYIYAILQEDELVCLMRQIYVPGYLCVGHEHLAIKQAYRALVSYYQRLHSPAEMLKTVLPIIRSLQQVFLMAGRAEENLGYYYKEAILPLQAGLGAKIRRREAALGEGVVFD</sequence>
<name>A0A4V1AEA8_9ASCO</name>
<protein>
    <submittedName>
        <fullName evidence="1">Uncharacterized protein</fullName>
    </submittedName>
</protein>
<gene>
    <name evidence="1" type="ORF">METSCH_C05340</name>
</gene>
<dbReference type="AlphaFoldDB" id="A0A4V1AEA8"/>
<evidence type="ECO:0000313" key="1">
    <source>
        <dbReference type="EMBL" id="QBM88563.1"/>
    </source>
</evidence>
<accession>A0A4V1AEA8</accession>
<keyword evidence="2" id="KW-1185">Reference proteome</keyword>